<dbReference type="EMBL" id="PCVY01000053">
    <property type="protein sequence ID" value="PIQ86062.1"/>
    <property type="molecule type" value="Genomic_DNA"/>
</dbReference>
<comment type="cofactor">
    <cofactor evidence="9">
        <name>FMN</name>
        <dbReference type="ChEBI" id="CHEBI:58210"/>
    </cofactor>
    <text evidence="9">Binds 1 FMN per subunit.</text>
</comment>
<feature type="binding site" evidence="9">
    <location>
        <begin position="48"/>
        <end position="49"/>
    </location>
    <ligand>
        <name>FMN</name>
        <dbReference type="ChEBI" id="CHEBI:58210"/>
    </ligand>
</feature>
<feature type="domain" description="Dihydroorotate dehydrogenase catalytic" evidence="10">
    <location>
        <begin position="7"/>
        <end position="288"/>
    </location>
</feature>
<dbReference type="Proteomes" id="UP000230859">
    <property type="component" value="Unassembled WGS sequence"/>
</dbReference>
<feature type="binding site" evidence="9">
    <location>
        <begin position="194"/>
        <end position="195"/>
    </location>
    <ligand>
        <name>substrate</name>
    </ligand>
</feature>
<evidence type="ECO:0000256" key="9">
    <source>
        <dbReference type="HAMAP-Rule" id="MF_00224"/>
    </source>
</evidence>
<dbReference type="CDD" id="cd04740">
    <property type="entry name" value="DHOD_1B_like"/>
    <property type="match status" value="1"/>
</dbReference>
<dbReference type="EC" id="1.3.-.-" evidence="9"/>
<dbReference type="InterPro" id="IPR050074">
    <property type="entry name" value="DHO_dehydrogenase"/>
</dbReference>
<dbReference type="PROSITE" id="PS00911">
    <property type="entry name" value="DHODEHASE_1"/>
    <property type="match status" value="1"/>
</dbReference>
<keyword evidence="4 9" id="KW-0963">Cytoplasm</keyword>
<feature type="active site" description="Nucleophile" evidence="9">
    <location>
        <position position="133"/>
    </location>
</feature>
<organism evidence="11 12">
    <name type="scientific">Candidatus Abzuiibacterium crystallinum</name>
    <dbReference type="NCBI Taxonomy" id="1974748"/>
    <lineage>
        <taxon>Bacteria</taxon>
        <taxon>Pseudomonadati</taxon>
        <taxon>Candidatus Omnitrophota</taxon>
        <taxon>Candidatus Abzuiibacterium</taxon>
    </lineage>
</organism>
<feature type="binding site" evidence="9">
    <location>
        <begin position="72"/>
        <end position="76"/>
    </location>
    <ligand>
        <name>substrate</name>
    </ligand>
</feature>
<protein>
    <recommendedName>
        <fullName evidence="9">Dihydroorotate dehydrogenase</fullName>
        <shortName evidence="9">DHOD</shortName>
        <shortName evidence="9">DHODase</shortName>
        <shortName evidence="9">DHOdehase</shortName>
        <ecNumber evidence="9">1.3.-.-</ecNumber>
    </recommendedName>
</protein>
<dbReference type="InterPro" id="IPR024920">
    <property type="entry name" value="Dihydroorotate_DH_1"/>
</dbReference>
<feature type="binding site" evidence="9">
    <location>
        <begin position="245"/>
        <end position="246"/>
    </location>
    <ligand>
        <name>FMN</name>
        <dbReference type="ChEBI" id="CHEBI:58210"/>
    </ligand>
</feature>
<evidence type="ECO:0000313" key="11">
    <source>
        <dbReference type="EMBL" id="PIQ86062.1"/>
    </source>
</evidence>
<keyword evidence="8 9" id="KW-0560">Oxidoreductase</keyword>
<dbReference type="GO" id="GO:0005737">
    <property type="term" value="C:cytoplasm"/>
    <property type="evidence" value="ECO:0007669"/>
    <property type="project" value="UniProtKB-SubCell"/>
</dbReference>
<feature type="binding site" evidence="9">
    <location>
        <position position="48"/>
    </location>
    <ligand>
        <name>substrate</name>
    </ligand>
</feature>
<dbReference type="PANTHER" id="PTHR48109">
    <property type="entry name" value="DIHYDROOROTATE DEHYDROGENASE (QUINONE), MITOCHONDRIAL-RELATED"/>
    <property type="match status" value="1"/>
</dbReference>
<feature type="binding site" evidence="9">
    <location>
        <position position="130"/>
    </location>
    <ligand>
        <name>FMN</name>
        <dbReference type="ChEBI" id="CHEBI:58210"/>
    </ligand>
</feature>
<dbReference type="FunFam" id="3.20.20.70:FF:000027">
    <property type="entry name" value="Dihydropyrimidine dehydrogenase [NADP(+)]"/>
    <property type="match status" value="1"/>
</dbReference>
<evidence type="ECO:0000256" key="7">
    <source>
        <dbReference type="ARBA" id="ARBA00022975"/>
    </source>
</evidence>
<comment type="similarity">
    <text evidence="3 9">Belongs to the dihydroorotate dehydrogenase family. Type 1 subfamily.</text>
</comment>
<feature type="binding site" evidence="9">
    <location>
        <position position="167"/>
    </location>
    <ligand>
        <name>FMN</name>
        <dbReference type="ChEBI" id="CHEBI:58210"/>
    </ligand>
</feature>
<feature type="binding site" evidence="9">
    <location>
        <position position="24"/>
    </location>
    <ligand>
        <name>FMN</name>
        <dbReference type="ChEBI" id="CHEBI:58210"/>
    </ligand>
</feature>
<keyword evidence="5 9" id="KW-0285">Flavoprotein</keyword>
<comment type="function">
    <text evidence="9">Catalyzes the conversion of dihydroorotate to orotate.</text>
</comment>
<keyword evidence="7 9" id="KW-0665">Pyrimidine biosynthesis</keyword>
<comment type="pathway">
    <text evidence="2 9">Pyrimidine metabolism; UMP biosynthesis via de novo pathway.</text>
</comment>
<evidence type="ECO:0000256" key="8">
    <source>
        <dbReference type="ARBA" id="ARBA00023002"/>
    </source>
</evidence>
<dbReference type="InterPro" id="IPR012135">
    <property type="entry name" value="Dihydroorotate_DH_1_2"/>
</dbReference>
<gene>
    <name evidence="9" type="primary">pyrD</name>
    <name evidence="11" type="ORF">COV74_06425</name>
</gene>
<dbReference type="HAMAP" id="MF_00224">
    <property type="entry name" value="DHO_dh_type1"/>
    <property type="match status" value="1"/>
</dbReference>
<dbReference type="InterPro" id="IPR005720">
    <property type="entry name" value="Dihydroorotate_DH_cat"/>
</dbReference>
<feature type="binding site" evidence="9">
    <location>
        <position position="193"/>
    </location>
    <ligand>
        <name>FMN</name>
        <dbReference type="ChEBI" id="CHEBI:58210"/>
    </ligand>
</feature>
<evidence type="ECO:0000256" key="4">
    <source>
        <dbReference type="ARBA" id="ARBA00022490"/>
    </source>
</evidence>
<dbReference type="UniPathway" id="UPA00070"/>
<accession>A0A2H0LNP2</accession>
<evidence type="ECO:0000313" key="12">
    <source>
        <dbReference type="Proteomes" id="UP000230859"/>
    </source>
</evidence>
<proteinExistence type="inferred from homology"/>
<sequence length="316" mass="34322">MKSKPNLKTKIAELEFKNPVTVASGTFGSKDEYAKFFSYEKLGAVITKTVTRKPRTGNAMPRIWETPSGMLNAIGLQNKGIDDFIENKIPYFRRIKTHLIVNIAGESVDDFVYLAKQLDGIKGVAALELNLSCPNVDKGLEFCSKSSLTYELVKAVKETTALPIFTKLSPEAHDFLNVVEAAIKAGTDGLSLINTIRGMAVNVETMKPRLAKVMGGLSGPAIRPIALRYVYEAKSHFDIPVIAKGGIATAQDALEFIIVGADLVAVGTANFVNPYATMEVIEGISRYLNTHGYRSIAEIRGKLKTEKTNTMGTTAG</sequence>
<dbReference type="NCBIfam" id="TIGR01037">
    <property type="entry name" value="pyrD_sub1_fam"/>
    <property type="match status" value="1"/>
</dbReference>
<comment type="caution">
    <text evidence="11">The sequence shown here is derived from an EMBL/GenBank/DDBJ whole genome shotgun (WGS) entry which is preliminary data.</text>
</comment>
<dbReference type="AlphaFoldDB" id="A0A2H0LNP2"/>
<dbReference type="InterPro" id="IPR033888">
    <property type="entry name" value="DHOD_1B"/>
</dbReference>
<feature type="binding site" evidence="9">
    <location>
        <position position="130"/>
    </location>
    <ligand>
        <name>substrate</name>
    </ligand>
</feature>
<dbReference type="InterPro" id="IPR049622">
    <property type="entry name" value="Dihydroorotate_DH_I"/>
</dbReference>
<dbReference type="PROSITE" id="PS00912">
    <property type="entry name" value="DHODEHASE_2"/>
    <property type="match status" value="1"/>
</dbReference>
<keyword evidence="6 9" id="KW-0288">FMN</keyword>
<dbReference type="GO" id="GO:0006207">
    <property type="term" value="P:'de novo' pyrimidine nucleobase biosynthetic process"/>
    <property type="evidence" value="ECO:0007669"/>
    <property type="project" value="InterPro"/>
</dbReference>
<feature type="binding site" evidence="9">
    <location>
        <begin position="267"/>
        <end position="268"/>
    </location>
    <ligand>
        <name>FMN</name>
        <dbReference type="ChEBI" id="CHEBI:58210"/>
    </ligand>
</feature>
<dbReference type="GO" id="GO:0004152">
    <property type="term" value="F:dihydroorotate dehydrogenase activity"/>
    <property type="evidence" value="ECO:0007669"/>
    <property type="project" value="UniProtKB-UniRule"/>
</dbReference>
<name>A0A2H0LNP2_9BACT</name>
<reference evidence="11 12" key="1">
    <citation type="submission" date="2017-09" db="EMBL/GenBank/DDBJ databases">
        <title>Depth-based differentiation of microbial function through sediment-hosted aquifers and enrichment of novel symbionts in the deep terrestrial subsurface.</title>
        <authorList>
            <person name="Probst A.J."/>
            <person name="Ladd B."/>
            <person name="Jarett J.K."/>
            <person name="Geller-Mcgrath D.E."/>
            <person name="Sieber C.M."/>
            <person name="Emerson J.B."/>
            <person name="Anantharaman K."/>
            <person name="Thomas B.C."/>
            <person name="Malmstrom R."/>
            <person name="Stieglmeier M."/>
            <person name="Klingl A."/>
            <person name="Woyke T."/>
            <person name="Ryan C.M."/>
            <person name="Banfield J.F."/>
        </authorList>
    </citation>
    <scope>NUCLEOTIDE SEQUENCE [LARGE SCALE GENOMIC DNA]</scope>
    <source>
        <strain evidence="11">CG11_big_fil_rev_8_21_14_0_20_45_26</strain>
    </source>
</reference>
<evidence type="ECO:0000256" key="1">
    <source>
        <dbReference type="ARBA" id="ARBA00004496"/>
    </source>
</evidence>
<evidence type="ECO:0000256" key="6">
    <source>
        <dbReference type="ARBA" id="ARBA00022643"/>
    </source>
</evidence>
<dbReference type="InterPro" id="IPR001295">
    <property type="entry name" value="Dihydroorotate_DH_CS"/>
</dbReference>
<dbReference type="Gene3D" id="3.20.20.70">
    <property type="entry name" value="Aldolase class I"/>
    <property type="match status" value="1"/>
</dbReference>
<evidence type="ECO:0000259" key="10">
    <source>
        <dbReference type="Pfam" id="PF01180"/>
    </source>
</evidence>
<dbReference type="PIRSF" id="PIRSF000164">
    <property type="entry name" value="DHO_oxidase"/>
    <property type="match status" value="1"/>
</dbReference>
<feature type="binding site" evidence="9">
    <location>
        <position position="102"/>
    </location>
    <ligand>
        <name>FMN</name>
        <dbReference type="ChEBI" id="CHEBI:58210"/>
    </ligand>
</feature>
<dbReference type="PANTHER" id="PTHR48109:SF1">
    <property type="entry name" value="DIHYDROOROTATE DEHYDROGENASE (FUMARATE)"/>
    <property type="match status" value="1"/>
</dbReference>
<evidence type="ECO:0000256" key="2">
    <source>
        <dbReference type="ARBA" id="ARBA00004725"/>
    </source>
</evidence>
<dbReference type="NCBIfam" id="NF005574">
    <property type="entry name" value="PRK07259.1"/>
    <property type="match status" value="1"/>
</dbReference>
<comment type="catalytic activity">
    <reaction evidence="9">
        <text>(S)-dihydroorotate + A = orotate + AH2</text>
        <dbReference type="Rhea" id="RHEA:18073"/>
        <dbReference type="ChEBI" id="CHEBI:13193"/>
        <dbReference type="ChEBI" id="CHEBI:17499"/>
        <dbReference type="ChEBI" id="CHEBI:30839"/>
        <dbReference type="ChEBI" id="CHEBI:30864"/>
    </reaction>
</comment>
<dbReference type="SUPFAM" id="SSF51395">
    <property type="entry name" value="FMN-linked oxidoreductases"/>
    <property type="match status" value="1"/>
</dbReference>
<dbReference type="InterPro" id="IPR013785">
    <property type="entry name" value="Aldolase_TIM"/>
</dbReference>
<comment type="subcellular location">
    <subcellularLocation>
        <location evidence="1 9">Cytoplasm</location>
    </subcellularLocation>
</comment>
<evidence type="ECO:0000256" key="5">
    <source>
        <dbReference type="ARBA" id="ARBA00022630"/>
    </source>
</evidence>
<dbReference type="GO" id="GO:0044205">
    <property type="term" value="P:'de novo' UMP biosynthetic process"/>
    <property type="evidence" value="ECO:0007669"/>
    <property type="project" value="UniProtKB-UniRule"/>
</dbReference>
<dbReference type="Pfam" id="PF01180">
    <property type="entry name" value="DHO_dh"/>
    <property type="match status" value="1"/>
</dbReference>
<feature type="binding site" evidence="9">
    <location>
        <position position="219"/>
    </location>
    <ligand>
        <name>FMN</name>
        <dbReference type="ChEBI" id="CHEBI:58210"/>
    </ligand>
</feature>
<evidence type="ECO:0000256" key="3">
    <source>
        <dbReference type="ARBA" id="ARBA00008008"/>
    </source>
</evidence>